<dbReference type="PANTHER" id="PTHR43617:SF2">
    <property type="entry name" value="UPF0039 PROTEIN SLL0451"/>
    <property type="match status" value="1"/>
</dbReference>
<accession>A0A1H3MTS3</accession>
<dbReference type="InterPro" id="IPR000182">
    <property type="entry name" value="GNAT_dom"/>
</dbReference>
<dbReference type="RefSeq" id="WP_244270466.1">
    <property type="nucleotide sequence ID" value="NZ_FNQE01000008.1"/>
</dbReference>
<dbReference type="AlphaFoldDB" id="A0A1H3MTS3"/>
<dbReference type="EMBL" id="FNQE01000008">
    <property type="protein sequence ID" value="SDY79986.1"/>
    <property type="molecule type" value="Genomic_DNA"/>
</dbReference>
<dbReference type="Pfam" id="PF13508">
    <property type="entry name" value="Acetyltransf_7"/>
    <property type="match status" value="1"/>
</dbReference>
<gene>
    <name evidence="2" type="ORF">SAMN05660462_00913</name>
</gene>
<evidence type="ECO:0000259" key="1">
    <source>
        <dbReference type="PROSITE" id="PS51186"/>
    </source>
</evidence>
<reference evidence="2 3" key="1">
    <citation type="submission" date="2016-10" db="EMBL/GenBank/DDBJ databases">
        <authorList>
            <person name="de Groot N.N."/>
        </authorList>
    </citation>
    <scope>NUCLEOTIDE SEQUENCE [LARGE SCALE GENOMIC DNA]</scope>
    <source>
        <strain evidence="2 3">DSM 21650</strain>
    </source>
</reference>
<feature type="domain" description="N-acetyltransferase" evidence="1">
    <location>
        <begin position="25"/>
        <end position="178"/>
    </location>
</feature>
<name>A0A1H3MTS3_9FIRM</name>
<evidence type="ECO:0000313" key="3">
    <source>
        <dbReference type="Proteomes" id="UP000198625"/>
    </source>
</evidence>
<dbReference type="InterPro" id="IPR016181">
    <property type="entry name" value="Acyl_CoA_acyltransferase"/>
</dbReference>
<dbReference type="Pfam" id="PF00583">
    <property type="entry name" value="Acetyltransf_1"/>
    <property type="match status" value="1"/>
</dbReference>
<proteinExistence type="predicted"/>
<sequence>MEYEIIHLPKEKWKGTIIPIKYTTDKYYDVIVNKTDKGFAIEIEKKEFIEPVTHTPEEYDFPDKLYADHWENSYAWGVLVNDELVAAIETEQELWSNRLRITELWVAEKYQNQGIGHSLIEVAKEQARRERRRAIILETQSCNVNAIDFYQHEGFSLIGMDTCCYKNNDLQRKEVRLEFGWFPEEKKRLNHKEIEIRMETKDDWYNVELMTQHAFWNKHHLGCAEHYLVHKLRQHKDYLPELSRIAVKDGEVIGCIMYSKAQIVDDADIHEIITFGPLCVDPKWQGCGVGELLLRETMNLAANKGYKGIVIFGEPDYYPRIGFKTCNNFNITTANGKNFDAFMGIELTEGSMKGIKGKFYESEVFRNLPKEEVEKYNKNFPQLQKLRFPGQWD</sequence>
<keyword evidence="2" id="KW-0808">Transferase</keyword>
<evidence type="ECO:0000313" key="2">
    <source>
        <dbReference type="EMBL" id="SDY79986.1"/>
    </source>
</evidence>
<dbReference type="PANTHER" id="PTHR43617">
    <property type="entry name" value="L-AMINO ACID N-ACETYLTRANSFERASE"/>
    <property type="match status" value="1"/>
</dbReference>
<dbReference type="Gene3D" id="3.40.630.30">
    <property type="match status" value="2"/>
</dbReference>
<dbReference type="Proteomes" id="UP000198625">
    <property type="component" value="Unassembled WGS sequence"/>
</dbReference>
<dbReference type="STRING" id="415015.SAMN05660462_00913"/>
<feature type="domain" description="N-acetyltransferase" evidence="1">
    <location>
        <begin position="194"/>
        <end position="348"/>
    </location>
</feature>
<dbReference type="GO" id="GO:0016747">
    <property type="term" value="F:acyltransferase activity, transferring groups other than amino-acyl groups"/>
    <property type="evidence" value="ECO:0007669"/>
    <property type="project" value="InterPro"/>
</dbReference>
<dbReference type="PROSITE" id="PS51186">
    <property type="entry name" value="GNAT"/>
    <property type="match status" value="2"/>
</dbReference>
<dbReference type="SUPFAM" id="SSF55729">
    <property type="entry name" value="Acyl-CoA N-acyltransferases (Nat)"/>
    <property type="match status" value="2"/>
</dbReference>
<protein>
    <submittedName>
        <fullName evidence="2">Predicted N-acetyltransferase YhbS</fullName>
    </submittedName>
</protein>
<dbReference type="InterPro" id="IPR050276">
    <property type="entry name" value="MshD_Acetyltransferase"/>
</dbReference>
<organism evidence="2 3">
    <name type="scientific">Proteiniborus ethanoligenes</name>
    <dbReference type="NCBI Taxonomy" id="415015"/>
    <lineage>
        <taxon>Bacteria</taxon>
        <taxon>Bacillati</taxon>
        <taxon>Bacillota</taxon>
        <taxon>Clostridia</taxon>
        <taxon>Eubacteriales</taxon>
        <taxon>Proteiniborus</taxon>
    </lineage>
</organism>
<dbReference type="CDD" id="cd04301">
    <property type="entry name" value="NAT_SF"/>
    <property type="match status" value="2"/>
</dbReference>
<keyword evidence="3" id="KW-1185">Reference proteome</keyword>